<dbReference type="Gene3D" id="2.160.20.10">
    <property type="entry name" value="Single-stranded right-handed beta-helix, Pectin lyase-like"/>
    <property type="match status" value="2"/>
</dbReference>
<protein>
    <submittedName>
        <fullName evidence="3">Fibronectin type III domain protein</fullName>
    </submittedName>
</protein>
<dbReference type="AlphaFoldDB" id="A0A160DVM6"/>
<feature type="domain" description="Periplasmic copper-binding protein NosD beta helix" evidence="2">
    <location>
        <begin position="557"/>
        <end position="669"/>
    </location>
</feature>
<gene>
    <name evidence="3" type="ORF">I596_2218</name>
</gene>
<reference evidence="3 4" key="1">
    <citation type="submission" date="2016-04" db="EMBL/GenBank/DDBJ databases">
        <title>Complete genome sequence of Dokdonella koreensis DS-123T.</title>
        <authorList>
            <person name="Kim J.F."/>
            <person name="Lee H."/>
            <person name="Kwak M.-J."/>
        </authorList>
    </citation>
    <scope>NUCLEOTIDE SEQUENCE [LARGE SCALE GENOMIC DNA]</scope>
    <source>
        <strain evidence="3 4">DS-123</strain>
    </source>
</reference>
<accession>A0A160DVM6</accession>
<name>A0A160DVM6_9GAMM</name>
<keyword evidence="1" id="KW-0732">Signal</keyword>
<keyword evidence="4" id="KW-1185">Reference proteome</keyword>
<dbReference type="EMBL" id="CP015249">
    <property type="protein sequence ID" value="ANB18230.1"/>
    <property type="molecule type" value="Genomic_DNA"/>
</dbReference>
<evidence type="ECO:0000313" key="3">
    <source>
        <dbReference type="EMBL" id="ANB18230.1"/>
    </source>
</evidence>
<dbReference type="InterPro" id="IPR011050">
    <property type="entry name" value="Pectin_lyase_fold/virulence"/>
</dbReference>
<dbReference type="RefSeq" id="WP_067647374.1">
    <property type="nucleotide sequence ID" value="NZ_CP015249.1"/>
</dbReference>
<feature type="chain" id="PRO_5007813481" evidence="1">
    <location>
        <begin position="23"/>
        <end position="813"/>
    </location>
</feature>
<dbReference type="InterPro" id="IPR012334">
    <property type="entry name" value="Pectin_lyas_fold"/>
</dbReference>
<feature type="signal peptide" evidence="1">
    <location>
        <begin position="1"/>
        <end position="22"/>
    </location>
</feature>
<dbReference type="KEGG" id="dko:I596_2218"/>
<proteinExistence type="predicted"/>
<dbReference type="SUPFAM" id="SSF51126">
    <property type="entry name" value="Pectin lyase-like"/>
    <property type="match status" value="2"/>
</dbReference>
<dbReference type="InterPro" id="IPR007742">
    <property type="entry name" value="NosD_dom"/>
</dbReference>
<sequence length="813" mass="83241">MRPSFLCCVILLVAAATPVARADTTWCVNNATSFQQALNAARDDDTIIKVWRGEYVTLDIRGGTFQDDLDHNLTVLGGYSDAACSEAGRSLDPALTVFRPVTIGGAYSFDLYVDGDLLLKSLTLRGYGRGVDVASTTSLFGSDTRWTLDRVRIERSGGALFEGAAQRALLLAPGNDASLRLHQVVLADNASSASGCSAQVFTEEDVVVQQSTFARNAGTALCINGAPDAPLDVDNTIFWNNALGLAVHNVSSANFHLRHNTLDGTAFTALPSIDVGNNSFDPQFLDPAAGDYRLAGTSPAINSGVMPPSGGQTATDIVGNPRVVGGIVDRGPWETDVSNATVLVVTTTAGAGAGSLASAIEQSNTTPGTQVIRFAIPGSCPQVIFQFAGQGLPDITDSVRIEGYSQPGSVPGVNGPPTICVGLWGNQELSTLMRVFIGGDNVSLDVSGIGFGGTTFASGAAALTLLAGNGHQVSGNQFGGFIGPPANPVALNVLQNGIVAGFAASNVFIGGSDPAQRNYFNSANAAAIDIGSSTVHPANVQVLNNYIGPKPLGLGTDGNTTGVVLRSTDGNFVNGNWISGNRGDGVLLSNAGTTGNIIAGNQIGRCPACLTPPFGSEPLLPNGGNGVHIRLGAHDNLVIANAIAGNVGAGIVDIDGLSNLLGLNRIYRNGALGIDIGGDGVTPNNTSAQTGDGVQNHPVIGLAGGGFYDGTVSGGLTAPPGQTYVIEVYQSDACDPSGRGEGQRSIGATAVTTPPSPIPGFYSTASFSVAVSSTGLADRTITAVARNEAGDTSEFSPCVSYLYSDVIFQDDFE</sequence>
<evidence type="ECO:0000313" key="4">
    <source>
        <dbReference type="Proteomes" id="UP000076830"/>
    </source>
</evidence>
<organism evidence="3 4">
    <name type="scientific">Dokdonella koreensis DS-123</name>
    <dbReference type="NCBI Taxonomy" id="1300342"/>
    <lineage>
        <taxon>Bacteria</taxon>
        <taxon>Pseudomonadati</taxon>
        <taxon>Pseudomonadota</taxon>
        <taxon>Gammaproteobacteria</taxon>
        <taxon>Lysobacterales</taxon>
        <taxon>Rhodanobacteraceae</taxon>
        <taxon>Dokdonella</taxon>
    </lineage>
</organism>
<dbReference type="STRING" id="1300342.I596_2218"/>
<evidence type="ECO:0000259" key="2">
    <source>
        <dbReference type="Pfam" id="PF05048"/>
    </source>
</evidence>
<evidence type="ECO:0000256" key="1">
    <source>
        <dbReference type="SAM" id="SignalP"/>
    </source>
</evidence>
<dbReference type="Pfam" id="PF05048">
    <property type="entry name" value="NosD"/>
    <property type="match status" value="1"/>
</dbReference>
<dbReference type="Proteomes" id="UP000076830">
    <property type="component" value="Chromosome"/>
</dbReference>